<gene>
    <name evidence="2" type="ORF">A0H81_14345</name>
</gene>
<name>A0A1C7LLT5_GRIFR</name>
<evidence type="ECO:0000256" key="1">
    <source>
        <dbReference type="SAM" id="MobiDB-lite"/>
    </source>
</evidence>
<dbReference type="Proteomes" id="UP000092993">
    <property type="component" value="Unassembled WGS sequence"/>
</dbReference>
<dbReference type="EMBL" id="LUGG01000041">
    <property type="protein sequence ID" value="OBZ65712.1"/>
    <property type="molecule type" value="Genomic_DNA"/>
</dbReference>
<dbReference type="OrthoDB" id="3264586at2759"/>
<reference evidence="2 3" key="1">
    <citation type="submission" date="2016-03" db="EMBL/GenBank/DDBJ databases">
        <title>Whole genome sequencing of Grifola frondosa 9006-11.</title>
        <authorList>
            <person name="Min B."/>
            <person name="Park H."/>
            <person name="Kim J.-G."/>
            <person name="Cho H."/>
            <person name="Oh Y.-L."/>
            <person name="Kong W.-S."/>
            <person name="Choi I.-G."/>
        </authorList>
    </citation>
    <scope>NUCLEOTIDE SEQUENCE [LARGE SCALE GENOMIC DNA]</scope>
    <source>
        <strain evidence="2 3">9006-11</strain>
    </source>
</reference>
<organism evidence="2 3">
    <name type="scientific">Grifola frondosa</name>
    <name type="common">Maitake</name>
    <name type="synonym">Polyporus frondosus</name>
    <dbReference type="NCBI Taxonomy" id="5627"/>
    <lineage>
        <taxon>Eukaryota</taxon>
        <taxon>Fungi</taxon>
        <taxon>Dikarya</taxon>
        <taxon>Basidiomycota</taxon>
        <taxon>Agaricomycotina</taxon>
        <taxon>Agaricomycetes</taxon>
        <taxon>Polyporales</taxon>
        <taxon>Grifolaceae</taxon>
        <taxon>Grifola</taxon>
    </lineage>
</organism>
<evidence type="ECO:0000313" key="3">
    <source>
        <dbReference type="Proteomes" id="UP000092993"/>
    </source>
</evidence>
<comment type="caution">
    <text evidence="2">The sequence shown here is derived from an EMBL/GenBank/DDBJ whole genome shotgun (WGS) entry which is preliminary data.</text>
</comment>
<protein>
    <submittedName>
        <fullName evidence="2">Uncharacterized protein</fullName>
    </submittedName>
</protein>
<dbReference type="AlphaFoldDB" id="A0A1C7LLT5"/>
<proteinExistence type="predicted"/>
<keyword evidence="3" id="KW-1185">Reference proteome</keyword>
<sequence length="153" mass="17387">MPRKITATSTARTVAQKRPAATARAQPSNGDEENMMEMITILQEFQKRKATALNAFSRIPKQRPLCSPRRSHDDCVRTLLGHYPALVEDLSHRRANQINEASAMLESHVAERRHSRRRLIKNAQARMDENLEHQKIAADATALIKHYKALLLS</sequence>
<feature type="region of interest" description="Disordered" evidence="1">
    <location>
        <begin position="1"/>
        <end position="31"/>
    </location>
</feature>
<evidence type="ECO:0000313" key="2">
    <source>
        <dbReference type="EMBL" id="OBZ65712.1"/>
    </source>
</evidence>
<feature type="compositionally biased region" description="Polar residues" evidence="1">
    <location>
        <begin position="1"/>
        <end position="13"/>
    </location>
</feature>
<accession>A0A1C7LLT5</accession>